<dbReference type="RefSeq" id="WP_407590101.1">
    <property type="nucleotide sequence ID" value="NZ_JBHDIY010000002.1"/>
</dbReference>
<dbReference type="InterPro" id="IPR023091">
    <property type="entry name" value="MetalPrtase_cat_dom_sf_prd"/>
</dbReference>
<evidence type="ECO:0000256" key="1">
    <source>
        <dbReference type="ARBA" id="ARBA00010875"/>
    </source>
</evidence>
<evidence type="ECO:0000256" key="6">
    <source>
        <dbReference type="ARBA" id="ARBA00022833"/>
    </source>
</evidence>
<reference evidence="8 9" key="1">
    <citation type="submission" date="2024-08" db="EMBL/GenBank/DDBJ databases">
        <title>Tateyamaria sp. nov., isolated from marine algae.</title>
        <authorList>
            <person name="Choi B.J."/>
            <person name="Kim J.M."/>
            <person name="Lee J.K."/>
            <person name="Choi D.G."/>
            <person name="Bayburt H."/>
            <person name="Baek J.H."/>
            <person name="Han D.M."/>
            <person name="Jeon C.O."/>
        </authorList>
    </citation>
    <scope>NUCLEOTIDE SEQUENCE [LARGE SCALE GENOMIC DNA]</scope>
    <source>
        <strain evidence="8 9">KMU-156</strain>
    </source>
</reference>
<comment type="cofactor">
    <cofactor evidence="7">
        <name>Zn(2+)</name>
        <dbReference type="ChEBI" id="CHEBI:29105"/>
    </cofactor>
    <text evidence="7">Binds 1 zinc ion.</text>
</comment>
<keyword evidence="5 7" id="KW-0378">Hydrolase</keyword>
<evidence type="ECO:0000313" key="9">
    <source>
        <dbReference type="Proteomes" id="UP001627408"/>
    </source>
</evidence>
<dbReference type="Pfam" id="PF02130">
    <property type="entry name" value="YbeY"/>
    <property type="match status" value="1"/>
</dbReference>
<gene>
    <name evidence="7 8" type="primary">ybeY</name>
    <name evidence="8" type="ORF">ACERZ8_00115</name>
</gene>
<feature type="binding site" evidence="7">
    <location>
        <position position="137"/>
    </location>
    <ligand>
        <name>Zn(2+)</name>
        <dbReference type="ChEBI" id="CHEBI:29105"/>
        <note>catalytic</note>
    </ligand>
</feature>
<keyword evidence="3 7" id="KW-0479">Metal-binding</keyword>
<dbReference type="EC" id="3.1.-.-" evidence="7"/>
<keyword evidence="6 7" id="KW-0862">Zinc</keyword>
<evidence type="ECO:0000256" key="4">
    <source>
        <dbReference type="ARBA" id="ARBA00022759"/>
    </source>
</evidence>
<protein>
    <recommendedName>
        <fullName evidence="7">Endoribonuclease YbeY</fullName>
        <ecNumber evidence="7">3.1.-.-</ecNumber>
    </recommendedName>
</protein>
<feature type="binding site" evidence="7">
    <location>
        <position position="131"/>
    </location>
    <ligand>
        <name>Zn(2+)</name>
        <dbReference type="ChEBI" id="CHEBI:29105"/>
        <note>catalytic</note>
    </ligand>
</feature>
<evidence type="ECO:0000256" key="3">
    <source>
        <dbReference type="ARBA" id="ARBA00022723"/>
    </source>
</evidence>
<keyword evidence="7" id="KW-0963">Cytoplasm</keyword>
<evidence type="ECO:0000256" key="2">
    <source>
        <dbReference type="ARBA" id="ARBA00022722"/>
    </source>
</evidence>
<keyword evidence="2 7" id="KW-0540">Nuclease</keyword>
<dbReference type="EMBL" id="JBHDIY010000002">
    <property type="protein sequence ID" value="MFL4468347.1"/>
    <property type="molecule type" value="Genomic_DNA"/>
</dbReference>
<keyword evidence="7" id="KW-0698">rRNA processing</keyword>
<dbReference type="InterPro" id="IPR020549">
    <property type="entry name" value="YbeY_CS"/>
</dbReference>
<keyword evidence="4 7" id="KW-0255">Endonuclease</keyword>
<name>A0ABW8UN28_9RHOB</name>
<keyword evidence="7" id="KW-0690">Ribosome biogenesis</keyword>
<comment type="function">
    <text evidence="7">Single strand-specific metallo-endoribonuclease involved in late-stage 70S ribosome quality control and in maturation of the 3' terminus of the 16S rRNA.</text>
</comment>
<sequence>MIEVILDDERWAAFGLEALAEQAVAATLRGLDLDPARIEVAILGCDDAHITILNTDFRGKPSATNVLSWPEADLSAETDGGIPHHPEPDPDGTISLGDIAIAYDTCAREAAEQGKPMRDHVTHLIVHGTLHLLGYDHIRDLDATRMETLEVKLLGIMGVPDPY</sequence>
<comment type="similarity">
    <text evidence="1 7">Belongs to the endoribonuclease YbeY family.</text>
</comment>
<dbReference type="PROSITE" id="PS01306">
    <property type="entry name" value="UPF0054"/>
    <property type="match status" value="1"/>
</dbReference>
<dbReference type="PANTHER" id="PTHR46986">
    <property type="entry name" value="ENDORIBONUCLEASE YBEY, CHLOROPLASTIC"/>
    <property type="match status" value="1"/>
</dbReference>
<dbReference type="InterPro" id="IPR002036">
    <property type="entry name" value="YbeY"/>
</dbReference>
<accession>A0ABW8UN28</accession>
<dbReference type="Gene3D" id="3.40.390.30">
    <property type="entry name" value="Metalloproteases ('zincins'), catalytic domain"/>
    <property type="match status" value="1"/>
</dbReference>
<dbReference type="SUPFAM" id="SSF55486">
    <property type="entry name" value="Metalloproteases ('zincins'), catalytic domain"/>
    <property type="match status" value="1"/>
</dbReference>
<evidence type="ECO:0000313" key="8">
    <source>
        <dbReference type="EMBL" id="MFL4468347.1"/>
    </source>
</evidence>
<dbReference type="Proteomes" id="UP001627408">
    <property type="component" value="Unassembled WGS sequence"/>
</dbReference>
<proteinExistence type="inferred from homology"/>
<keyword evidence="9" id="KW-1185">Reference proteome</keyword>
<comment type="subcellular location">
    <subcellularLocation>
        <location evidence="7">Cytoplasm</location>
    </subcellularLocation>
</comment>
<dbReference type="NCBIfam" id="TIGR00043">
    <property type="entry name" value="rRNA maturation RNase YbeY"/>
    <property type="match status" value="1"/>
</dbReference>
<dbReference type="PANTHER" id="PTHR46986:SF1">
    <property type="entry name" value="ENDORIBONUCLEASE YBEY, CHLOROPLASTIC"/>
    <property type="match status" value="1"/>
</dbReference>
<evidence type="ECO:0000256" key="7">
    <source>
        <dbReference type="HAMAP-Rule" id="MF_00009"/>
    </source>
</evidence>
<dbReference type="HAMAP" id="MF_00009">
    <property type="entry name" value="Endoribonucl_YbeY"/>
    <property type="match status" value="1"/>
</dbReference>
<feature type="binding site" evidence="7">
    <location>
        <position position="127"/>
    </location>
    <ligand>
        <name>Zn(2+)</name>
        <dbReference type="ChEBI" id="CHEBI:29105"/>
        <note>catalytic</note>
    </ligand>
</feature>
<comment type="caution">
    <text evidence="8">The sequence shown here is derived from an EMBL/GenBank/DDBJ whole genome shotgun (WGS) entry which is preliminary data.</text>
</comment>
<evidence type="ECO:0000256" key="5">
    <source>
        <dbReference type="ARBA" id="ARBA00022801"/>
    </source>
</evidence>
<organism evidence="8 9">
    <name type="scientific">Tateyamaria armeniaca</name>
    <dbReference type="NCBI Taxonomy" id="2518930"/>
    <lineage>
        <taxon>Bacteria</taxon>
        <taxon>Pseudomonadati</taxon>
        <taxon>Pseudomonadota</taxon>
        <taxon>Alphaproteobacteria</taxon>
        <taxon>Rhodobacterales</taxon>
        <taxon>Roseobacteraceae</taxon>
        <taxon>Tateyamaria</taxon>
    </lineage>
</organism>